<protein>
    <recommendedName>
        <fullName evidence="2">Peptidase M15C domain-containing protein</fullName>
    </recommendedName>
</protein>
<comment type="caution">
    <text evidence="3">The sequence shown here is derived from an EMBL/GenBank/DDBJ whole genome shotgun (WGS) entry which is preliminary data.</text>
</comment>
<evidence type="ECO:0000256" key="1">
    <source>
        <dbReference type="SAM" id="MobiDB-lite"/>
    </source>
</evidence>
<feature type="domain" description="Peptidase M15C" evidence="2">
    <location>
        <begin position="234"/>
        <end position="312"/>
    </location>
</feature>
<evidence type="ECO:0000313" key="3">
    <source>
        <dbReference type="EMBL" id="GIF81572.1"/>
    </source>
</evidence>
<sequence>MCTPEGSSPNARTEIRTAAGSRRRGGGRLAGMLAAAVLLGSALTGCSSAAASPEADKPARTSAPSPIAPTESRSPEPARVGNATAAPSWLGTRVLPVGPQGTAAARQTPPELRNRSIITADELPPPADGRFHATVQAVPADVLARSSWTKNCPVAASDLRYLTVVFRGFDGRAHTGELLANARVADDLVTVFKRLFAADFPIERMRISSAAALNAPSTGDGNTTEVFACRPVRGKKGWSQHAYGLAVDLNPFQNPYRKGEVVLPELATSYLDRADARPGMAQPREEAVRAFAAIGWGWGGDYRSLKDYMHFSATGG</sequence>
<dbReference type="Pfam" id="PF13539">
    <property type="entry name" value="Peptidase_M15_4"/>
    <property type="match status" value="1"/>
</dbReference>
<feature type="compositionally biased region" description="Polar residues" evidence="1">
    <location>
        <begin position="1"/>
        <end position="11"/>
    </location>
</feature>
<evidence type="ECO:0000313" key="4">
    <source>
        <dbReference type="Proteomes" id="UP000601223"/>
    </source>
</evidence>
<dbReference type="AlphaFoldDB" id="A0A8J3JB29"/>
<accession>A0A8J3JB29</accession>
<feature type="region of interest" description="Disordered" evidence="1">
    <location>
        <begin position="1"/>
        <end position="26"/>
    </location>
</feature>
<keyword evidence="4" id="KW-1185">Reference proteome</keyword>
<organism evidence="3 4">
    <name type="scientific">Catellatospora bangladeshensis</name>
    <dbReference type="NCBI Taxonomy" id="310355"/>
    <lineage>
        <taxon>Bacteria</taxon>
        <taxon>Bacillati</taxon>
        <taxon>Actinomycetota</taxon>
        <taxon>Actinomycetes</taxon>
        <taxon>Micromonosporales</taxon>
        <taxon>Micromonosporaceae</taxon>
        <taxon>Catellatospora</taxon>
    </lineage>
</organism>
<dbReference type="InterPro" id="IPR039561">
    <property type="entry name" value="Peptidase_M15C"/>
</dbReference>
<dbReference type="InterPro" id="IPR009045">
    <property type="entry name" value="Zn_M74/Hedgehog-like"/>
</dbReference>
<gene>
    <name evidence="3" type="ORF">Cba03nite_29210</name>
</gene>
<dbReference type="GO" id="GO:0008233">
    <property type="term" value="F:peptidase activity"/>
    <property type="evidence" value="ECO:0007669"/>
    <property type="project" value="InterPro"/>
</dbReference>
<dbReference type="EMBL" id="BONF01000014">
    <property type="protein sequence ID" value="GIF81572.1"/>
    <property type="molecule type" value="Genomic_DNA"/>
</dbReference>
<dbReference type="Proteomes" id="UP000601223">
    <property type="component" value="Unassembled WGS sequence"/>
</dbReference>
<evidence type="ECO:0000259" key="2">
    <source>
        <dbReference type="Pfam" id="PF13539"/>
    </source>
</evidence>
<dbReference type="Gene3D" id="3.30.1380.10">
    <property type="match status" value="1"/>
</dbReference>
<dbReference type="SUPFAM" id="SSF55166">
    <property type="entry name" value="Hedgehog/DD-peptidase"/>
    <property type="match status" value="1"/>
</dbReference>
<name>A0A8J3JB29_9ACTN</name>
<dbReference type="RefSeq" id="WP_239125732.1">
    <property type="nucleotide sequence ID" value="NZ_BONF01000014.1"/>
</dbReference>
<proteinExistence type="predicted"/>
<feature type="region of interest" description="Disordered" evidence="1">
    <location>
        <begin position="46"/>
        <end position="86"/>
    </location>
</feature>
<reference evidence="3 4" key="1">
    <citation type="submission" date="2021-01" db="EMBL/GenBank/DDBJ databases">
        <title>Whole genome shotgun sequence of Catellatospora bangladeshensis NBRC 107357.</title>
        <authorList>
            <person name="Komaki H."/>
            <person name="Tamura T."/>
        </authorList>
    </citation>
    <scope>NUCLEOTIDE SEQUENCE [LARGE SCALE GENOMIC DNA]</scope>
    <source>
        <strain evidence="3 4">NBRC 107357</strain>
    </source>
</reference>